<evidence type="ECO:0000313" key="1">
    <source>
        <dbReference type="EMBL" id="EFJ24071.1"/>
    </source>
</evidence>
<evidence type="ECO:0000313" key="2">
    <source>
        <dbReference type="Proteomes" id="UP000001514"/>
    </source>
</evidence>
<dbReference type="InParanoid" id="D8RUR9"/>
<sequence length="140" mass="15754">MRNKGKALKKALLLKSLYRNVRELTERIHKHRLQATSFTSSGEHVDEAVADENIQRFIALGDALEESSALRRVSNARARLGSADESQLPAQDGIKHRLGQVPALGVCREQDVPREHILDRINAVDGRRRKRAIFPDPDSQ</sequence>
<proteinExistence type="predicted"/>
<reference evidence="1 2" key="1">
    <citation type="journal article" date="2011" name="Science">
        <title>The Selaginella genome identifies genetic changes associated with the evolution of vascular plants.</title>
        <authorList>
            <person name="Banks J.A."/>
            <person name="Nishiyama T."/>
            <person name="Hasebe M."/>
            <person name="Bowman J.L."/>
            <person name="Gribskov M."/>
            <person name="dePamphilis C."/>
            <person name="Albert V.A."/>
            <person name="Aono N."/>
            <person name="Aoyama T."/>
            <person name="Ambrose B.A."/>
            <person name="Ashton N.W."/>
            <person name="Axtell M.J."/>
            <person name="Barker E."/>
            <person name="Barker M.S."/>
            <person name="Bennetzen J.L."/>
            <person name="Bonawitz N.D."/>
            <person name="Chapple C."/>
            <person name="Cheng C."/>
            <person name="Correa L.G."/>
            <person name="Dacre M."/>
            <person name="DeBarry J."/>
            <person name="Dreyer I."/>
            <person name="Elias M."/>
            <person name="Engstrom E.M."/>
            <person name="Estelle M."/>
            <person name="Feng L."/>
            <person name="Finet C."/>
            <person name="Floyd S.K."/>
            <person name="Frommer W.B."/>
            <person name="Fujita T."/>
            <person name="Gramzow L."/>
            <person name="Gutensohn M."/>
            <person name="Harholt J."/>
            <person name="Hattori M."/>
            <person name="Heyl A."/>
            <person name="Hirai T."/>
            <person name="Hiwatashi Y."/>
            <person name="Ishikawa M."/>
            <person name="Iwata M."/>
            <person name="Karol K.G."/>
            <person name="Koehler B."/>
            <person name="Kolukisaoglu U."/>
            <person name="Kubo M."/>
            <person name="Kurata T."/>
            <person name="Lalonde S."/>
            <person name="Li K."/>
            <person name="Li Y."/>
            <person name="Litt A."/>
            <person name="Lyons E."/>
            <person name="Manning G."/>
            <person name="Maruyama T."/>
            <person name="Michael T.P."/>
            <person name="Mikami K."/>
            <person name="Miyazaki S."/>
            <person name="Morinaga S."/>
            <person name="Murata T."/>
            <person name="Mueller-Roeber B."/>
            <person name="Nelson D.R."/>
            <person name="Obara M."/>
            <person name="Oguri Y."/>
            <person name="Olmstead R.G."/>
            <person name="Onodera N."/>
            <person name="Petersen B.L."/>
            <person name="Pils B."/>
            <person name="Prigge M."/>
            <person name="Rensing S.A."/>
            <person name="Riano-Pachon D.M."/>
            <person name="Roberts A.W."/>
            <person name="Sato Y."/>
            <person name="Scheller H.V."/>
            <person name="Schulz B."/>
            <person name="Schulz C."/>
            <person name="Shakirov E.V."/>
            <person name="Shibagaki N."/>
            <person name="Shinohara N."/>
            <person name="Shippen D.E."/>
            <person name="Soerensen I."/>
            <person name="Sotooka R."/>
            <person name="Sugimoto N."/>
            <person name="Sugita M."/>
            <person name="Sumikawa N."/>
            <person name="Tanurdzic M."/>
            <person name="Theissen G."/>
            <person name="Ulvskov P."/>
            <person name="Wakazuki S."/>
            <person name="Weng J.K."/>
            <person name="Willats W.W."/>
            <person name="Wipf D."/>
            <person name="Wolf P.G."/>
            <person name="Yang L."/>
            <person name="Zimmer A.D."/>
            <person name="Zhu Q."/>
            <person name="Mitros T."/>
            <person name="Hellsten U."/>
            <person name="Loque D."/>
            <person name="Otillar R."/>
            <person name="Salamov A."/>
            <person name="Schmutz J."/>
            <person name="Shapiro H."/>
            <person name="Lindquist E."/>
            <person name="Lucas S."/>
            <person name="Rokhsar D."/>
            <person name="Grigoriev I.V."/>
        </authorList>
    </citation>
    <scope>NUCLEOTIDE SEQUENCE [LARGE SCALE GENOMIC DNA]</scope>
</reference>
<gene>
    <name evidence="1" type="ORF">SELMODRAFT_414823</name>
</gene>
<organism evidence="2">
    <name type="scientific">Selaginella moellendorffii</name>
    <name type="common">Spikemoss</name>
    <dbReference type="NCBI Taxonomy" id="88036"/>
    <lineage>
        <taxon>Eukaryota</taxon>
        <taxon>Viridiplantae</taxon>
        <taxon>Streptophyta</taxon>
        <taxon>Embryophyta</taxon>
        <taxon>Tracheophyta</taxon>
        <taxon>Lycopodiopsida</taxon>
        <taxon>Selaginellales</taxon>
        <taxon>Selaginellaceae</taxon>
        <taxon>Selaginella</taxon>
    </lineage>
</organism>
<keyword evidence="2" id="KW-1185">Reference proteome</keyword>
<dbReference type="KEGG" id="smo:SELMODRAFT_414823"/>
<accession>D8RUR9</accession>
<dbReference type="EMBL" id="GL377590">
    <property type="protein sequence ID" value="EFJ24071.1"/>
    <property type="molecule type" value="Genomic_DNA"/>
</dbReference>
<dbReference type="HOGENOM" id="CLU_1838579_0_0_1"/>
<name>D8RUR9_SELML</name>
<dbReference type="Proteomes" id="UP000001514">
    <property type="component" value="Unassembled WGS sequence"/>
</dbReference>
<dbReference type="Gramene" id="EFJ24071">
    <property type="protein sequence ID" value="EFJ24071"/>
    <property type="gene ID" value="SELMODRAFT_414823"/>
</dbReference>
<dbReference type="AlphaFoldDB" id="D8RUR9"/>
<protein>
    <submittedName>
        <fullName evidence="1">Uncharacterized protein</fullName>
    </submittedName>
</protein>